<keyword evidence="2" id="KW-1185">Reference proteome</keyword>
<proteinExistence type="predicted"/>
<dbReference type="Proteomes" id="UP000076722">
    <property type="component" value="Unassembled WGS sequence"/>
</dbReference>
<dbReference type="EMBL" id="KV419405">
    <property type="protein sequence ID" value="KZS94080.1"/>
    <property type="molecule type" value="Genomic_DNA"/>
</dbReference>
<evidence type="ECO:0000313" key="2">
    <source>
        <dbReference type="Proteomes" id="UP000076722"/>
    </source>
</evidence>
<sequence>MWVWGRGRRLKSVSVPRHHSGLASLATMSTTTIRWWIMLISLSTNNLARMLCEEERIQSGPHSRKQYSSITLPRGARPCLTRFQVCIHRLSTAPLPLIDSLLFPFHMYMCFNCVVYRSRSSSTNIFPTAESIIRLLLLLNNRSLRQTRNVISVAG</sequence>
<protein>
    <submittedName>
        <fullName evidence="1">Uncharacterized protein</fullName>
    </submittedName>
</protein>
<accession>A0A164VEB0</accession>
<gene>
    <name evidence="1" type="ORF">SISNIDRAFT_57434</name>
</gene>
<reference evidence="1 2" key="1">
    <citation type="journal article" date="2016" name="Mol. Biol. Evol.">
        <title>Comparative Genomics of Early-Diverging Mushroom-Forming Fungi Provides Insights into the Origins of Lignocellulose Decay Capabilities.</title>
        <authorList>
            <person name="Nagy L.G."/>
            <person name="Riley R."/>
            <person name="Tritt A."/>
            <person name="Adam C."/>
            <person name="Daum C."/>
            <person name="Floudas D."/>
            <person name="Sun H."/>
            <person name="Yadav J.S."/>
            <person name="Pangilinan J."/>
            <person name="Larsson K.H."/>
            <person name="Matsuura K."/>
            <person name="Barry K."/>
            <person name="Labutti K."/>
            <person name="Kuo R."/>
            <person name="Ohm R.A."/>
            <person name="Bhattacharya S.S."/>
            <person name="Shirouzu T."/>
            <person name="Yoshinaga Y."/>
            <person name="Martin F.M."/>
            <person name="Grigoriev I.V."/>
            <person name="Hibbett D.S."/>
        </authorList>
    </citation>
    <scope>NUCLEOTIDE SEQUENCE [LARGE SCALE GENOMIC DNA]</scope>
    <source>
        <strain evidence="1 2">HHB9708</strain>
    </source>
</reference>
<organism evidence="1 2">
    <name type="scientific">Sistotremastrum niveocremeum HHB9708</name>
    <dbReference type="NCBI Taxonomy" id="1314777"/>
    <lineage>
        <taxon>Eukaryota</taxon>
        <taxon>Fungi</taxon>
        <taxon>Dikarya</taxon>
        <taxon>Basidiomycota</taxon>
        <taxon>Agaricomycotina</taxon>
        <taxon>Agaricomycetes</taxon>
        <taxon>Sistotremastrales</taxon>
        <taxon>Sistotremastraceae</taxon>
        <taxon>Sertulicium</taxon>
        <taxon>Sertulicium niveocremeum</taxon>
    </lineage>
</organism>
<dbReference type="AlphaFoldDB" id="A0A164VEB0"/>
<name>A0A164VEB0_9AGAM</name>
<evidence type="ECO:0000313" key="1">
    <source>
        <dbReference type="EMBL" id="KZS94080.1"/>
    </source>
</evidence>